<evidence type="ECO:0000256" key="1">
    <source>
        <dbReference type="ARBA" id="ARBA00001166"/>
    </source>
</evidence>
<dbReference type="PANTHER" id="PTHR11142">
    <property type="entry name" value="PSEUDOURIDYLATE SYNTHASE"/>
    <property type="match status" value="1"/>
</dbReference>
<dbReference type="PANTHER" id="PTHR11142:SF4">
    <property type="entry name" value="PSEUDOURIDYLATE SYNTHASE 1 HOMOLOG"/>
    <property type="match status" value="1"/>
</dbReference>
<name>A0A1W4WHZ7_AGRPL</name>
<dbReference type="InterPro" id="IPR001406">
    <property type="entry name" value="PsdUridine_synth_TruA"/>
</dbReference>
<comment type="subunit">
    <text evidence="11">Monomer. Forms a complex with RARG and the SRA1 RNA in the nucleus.</text>
</comment>
<reference evidence="23" key="1">
    <citation type="submission" date="2025-08" db="UniProtKB">
        <authorList>
            <consortium name="RefSeq"/>
        </authorList>
    </citation>
    <scope>IDENTIFICATION</scope>
    <source>
        <tissue evidence="23">Entire body</tissue>
    </source>
</reference>
<dbReference type="GO" id="GO:0031119">
    <property type="term" value="P:tRNA pseudouridine synthesis"/>
    <property type="evidence" value="ECO:0007669"/>
    <property type="project" value="InterPro"/>
</dbReference>
<dbReference type="FunFam" id="3.30.70.580:FF:000002">
    <property type="entry name" value="tRNA pseudouridine synthase"/>
    <property type="match status" value="1"/>
</dbReference>
<dbReference type="CTD" id="80324"/>
<dbReference type="GO" id="GO:0160147">
    <property type="term" value="F:tRNA pseudouridine(38-40) synthase activity"/>
    <property type="evidence" value="ECO:0007669"/>
    <property type="project" value="UniProtKB-EC"/>
</dbReference>
<comment type="similarity">
    <text evidence="3">Belongs to the tRNA pseudouridine synthase TruA family.</text>
</comment>
<dbReference type="InterPro" id="IPR041708">
    <property type="entry name" value="PUS1/PUS2-like"/>
</dbReference>
<feature type="compositionally biased region" description="Basic and acidic residues" evidence="20">
    <location>
        <begin position="415"/>
        <end position="441"/>
    </location>
</feature>
<evidence type="ECO:0000256" key="14">
    <source>
        <dbReference type="ARBA" id="ARBA00075153"/>
    </source>
</evidence>
<dbReference type="OrthoDB" id="10256309at2759"/>
<comment type="catalytic activity">
    <reaction evidence="8">
        <text>a uridine in tRNA = a pseudouridine in tRNA</text>
        <dbReference type="Rhea" id="RHEA:54572"/>
        <dbReference type="Rhea" id="RHEA-COMP:13339"/>
        <dbReference type="Rhea" id="RHEA-COMP:13934"/>
        <dbReference type="ChEBI" id="CHEBI:65314"/>
        <dbReference type="ChEBI" id="CHEBI:65315"/>
    </reaction>
</comment>
<dbReference type="GO" id="GO:0005634">
    <property type="term" value="C:nucleus"/>
    <property type="evidence" value="ECO:0007669"/>
    <property type="project" value="UniProtKB-SubCell"/>
</dbReference>
<evidence type="ECO:0000256" key="20">
    <source>
        <dbReference type="SAM" id="MobiDB-lite"/>
    </source>
</evidence>
<evidence type="ECO:0000256" key="10">
    <source>
        <dbReference type="ARBA" id="ARBA00053709"/>
    </source>
</evidence>
<dbReference type="CDD" id="cd02568">
    <property type="entry name" value="PseudoU_synth_PUS1_PUS2"/>
    <property type="match status" value="1"/>
</dbReference>
<comment type="catalytic activity">
    <reaction evidence="9">
        <text>uridine(38/39/40) in tRNA = pseudouridine(38/39/40) in tRNA</text>
        <dbReference type="Rhea" id="RHEA:22376"/>
        <dbReference type="Rhea" id="RHEA-COMP:10085"/>
        <dbReference type="Rhea" id="RHEA-COMP:10087"/>
        <dbReference type="ChEBI" id="CHEBI:65314"/>
        <dbReference type="ChEBI" id="CHEBI:65315"/>
        <dbReference type="EC" id="5.4.99.12"/>
    </reaction>
</comment>
<sequence length="441" mass="51306">MIRILQNCLLKHNPLESLKSMSTTLEIKKPRYNGKTKKRRWEERRSDKGEGLYSEKKTKTDEPFVRIKRRKYAMLLGYSGADYFGMQRNPFSKTIEEDLCKALLKAELITDEAYNQMQTIQFQRAARTDKGVSAARQVVSLKLPETVDLDKVNSFLPETIRVFAAKRVTKGFNSKAQCSARTYMYMLPSVALSNSTIPLNQEGYHLSDERHSAVNALLKQFEGTHNYHSYTNKKKANDPSAKRYIMSFYCEKPFTREGMEFVVLKVKGQSFMLHQIRKMVGITVAVLRGYVTQEILDKSFTIEKVNIPRAPGLGLVLEEVHYDRYNSRYGTDGIHETLDWKECENEINEFKEKYIFPIIINTEVKEHSFVNWMEGRLMNHDFNKVEEENSLKPEDNAEDEEEQSSDDECENVAEQNDKEQEEKIKEENISQCHSDKYEAKI</sequence>
<feature type="compositionally biased region" description="Basic and acidic residues" evidence="20">
    <location>
        <begin position="386"/>
        <end position="395"/>
    </location>
</feature>
<feature type="binding site" evidence="19">
    <location>
        <position position="183"/>
    </location>
    <ligand>
        <name>substrate</name>
    </ligand>
</feature>
<keyword evidence="6" id="KW-0413">Isomerase</keyword>
<evidence type="ECO:0000256" key="11">
    <source>
        <dbReference type="ARBA" id="ARBA00064589"/>
    </source>
</evidence>
<dbReference type="EC" id="5.4.99.12" evidence="12"/>
<dbReference type="InterPro" id="IPR020097">
    <property type="entry name" value="PsdUridine_synth_TruA_a/b_dom"/>
</dbReference>
<keyword evidence="22" id="KW-1185">Reference proteome</keyword>
<feature type="compositionally biased region" description="Basic and acidic residues" evidence="20">
    <location>
        <begin position="40"/>
        <end position="55"/>
    </location>
</feature>
<accession>A0A1W4WHZ7</accession>
<dbReference type="Proteomes" id="UP000192223">
    <property type="component" value="Unplaced"/>
</dbReference>
<evidence type="ECO:0000256" key="16">
    <source>
        <dbReference type="ARBA" id="ARBA00080849"/>
    </source>
</evidence>
<protein>
    <recommendedName>
        <fullName evidence="13">Pseudouridylate synthase 1 homolog</fullName>
        <ecNumber evidence="12">5.4.99.12</ecNumber>
    </recommendedName>
    <alternativeName>
        <fullName evidence="14">tRNA pseudouridine synthase 1</fullName>
    </alternativeName>
    <alternativeName>
        <fullName evidence="17">tRNA pseudouridine(38-40) synthase</fullName>
    </alternativeName>
    <alternativeName>
        <fullName evidence="15">tRNA pseudouridylate synthase I</fullName>
    </alternativeName>
    <alternativeName>
        <fullName evidence="16">tRNA-uridine isomerase I</fullName>
    </alternativeName>
</protein>
<keyword evidence="5" id="KW-0819">tRNA processing</keyword>
<evidence type="ECO:0000256" key="15">
    <source>
        <dbReference type="ARBA" id="ARBA00079087"/>
    </source>
</evidence>
<dbReference type="HAMAP" id="MF_00171">
    <property type="entry name" value="TruA"/>
    <property type="match status" value="1"/>
</dbReference>
<evidence type="ECO:0000256" key="5">
    <source>
        <dbReference type="ARBA" id="ARBA00022694"/>
    </source>
</evidence>
<evidence type="ECO:0000256" key="6">
    <source>
        <dbReference type="ARBA" id="ARBA00023235"/>
    </source>
</evidence>
<feature type="region of interest" description="Disordered" evidence="20">
    <location>
        <begin position="33"/>
        <end position="55"/>
    </location>
</feature>
<comment type="subcellular location">
    <subcellularLocation>
        <location evidence="2">Nucleus</location>
    </subcellularLocation>
</comment>
<dbReference type="Gene3D" id="3.30.70.580">
    <property type="entry name" value="Pseudouridine synthase I, catalytic domain, N-terminal subdomain"/>
    <property type="match status" value="1"/>
</dbReference>
<evidence type="ECO:0000259" key="21">
    <source>
        <dbReference type="Pfam" id="PF01416"/>
    </source>
</evidence>
<dbReference type="GO" id="GO:1990481">
    <property type="term" value="P:mRNA pseudouridine synthesis"/>
    <property type="evidence" value="ECO:0007669"/>
    <property type="project" value="TreeGrafter"/>
</dbReference>
<feature type="compositionally biased region" description="Acidic residues" evidence="20">
    <location>
        <begin position="396"/>
        <end position="411"/>
    </location>
</feature>
<evidence type="ECO:0000256" key="8">
    <source>
        <dbReference type="ARBA" id="ARBA00036943"/>
    </source>
</evidence>
<evidence type="ECO:0000256" key="9">
    <source>
        <dbReference type="ARBA" id="ARBA00052184"/>
    </source>
</evidence>
<feature type="domain" description="Pseudouridine synthase I TruA alpha/beta" evidence="21">
    <location>
        <begin position="219"/>
        <end position="323"/>
    </location>
</feature>
<dbReference type="RefSeq" id="XP_018319728.1">
    <property type="nucleotide sequence ID" value="XM_018464226.1"/>
</dbReference>
<keyword evidence="7" id="KW-0539">Nucleus</keyword>
<dbReference type="SUPFAM" id="SSF55120">
    <property type="entry name" value="Pseudouridine synthase"/>
    <property type="match status" value="1"/>
</dbReference>
<evidence type="ECO:0000256" key="7">
    <source>
        <dbReference type="ARBA" id="ARBA00023242"/>
    </source>
</evidence>
<proteinExistence type="inferred from homology"/>
<dbReference type="Pfam" id="PF01416">
    <property type="entry name" value="PseudoU_synth_1"/>
    <property type="match status" value="1"/>
</dbReference>
<evidence type="ECO:0000256" key="18">
    <source>
        <dbReference type="PIRSR" id="PIRSR641708-1"/>
    </source>
</evidence>
<keyword evidence="4" id="KW-0507">mRNA processing</keyword>
<dbReference type="NCBIfam" id="TIGR00071">
    <property type="entry name" value="hisT_truA"/>
    <property type="match status" value="1"/>
</dbReference>
<dbReference type="AlphaFoldDB" id="A0A1W4WHZ7"/>
<dbReference type="InterPro" id="IPR020103">
    <property type="entry name" value="PsdUridine_synth_cat_dom_sf"/>
</dbReference>
<evidence type="ECO:0000256" key="19">
    <source>
        <dbReference type="PIRSR" id="PIRSR641708-2"/>
    </source>
</evidence>
<gene>
    <name evidence="23" type="primary">LOC108733166</name>
</gene>
<dbReference type="FunCoup" id="A0A1W4WHZ7">
    <property type="interactions" value="2322"/>
</dbReference>
<dbReference type="FunFam" id="3.30.70.660:FF:000002">
    <property type="entry name" value="tRNA pseudouridine synthase"/>
    <property type="match status" value="1"/>
</dbReference>
<feature type="region of interest" description="Disordered" evidence="20">
    <location>
        <begin position="386"/>
        <end position="441"/>
    </location>
</feature>
<dbReference type="InterPro" id="IPR020094">
    <property type="entry name" value="TruA/RsuA/RluB/E/F_N"/>
</dbReference>
<dbReference type="InterPro" id="IPR020095">
    <property type="entry name" value="PsdUridine_synth_TruA_C"/>
</dbReference>
<evidence type="ECO:0000313" key="22">
    <source>
        <dbReference type="Proteomes" id="UP000192223"/>
    </source>
</evidence>
<dbReference type="GO" id="GO:0006397">
    <property type="term" value="P:mRNA processing"/>
    <property type="evidence" value="ECO:0007669"/>
    <property type="project" value="UniProtKB-KW"/>
</dbReference>
<feature type="active site" description="Nucleophile" evidence="18">
    <location>
        <position position="129"/>
    </location>
</feature>
<dbReference type="GO" id="GO:0003723">
    <property type="term" value="F:RNA binding"/>
    <property type="evidence" value="ECO:0007669"/>
    <property type="project" value="InterPro"/>
</dbReference>
<comment type="catalytic activity">
    <reaction evidence="1">
        <text>a uridine in mRNA = a pseudouridine in mRNA</text>
        <dbReference type="Rhea" id="RHEA:56644"/>
        <dbReference type="Rhea" id="RHEA-COMP:14658"/>
        <dbReference type="Rhea" id="RHEA-COMP:14659"/>
        <dbReference type="ChEBI" id="CHEBI:65314"/>
        <dbReference type="ChEBI" id="CHEBI:65315"/>
    </reaction>
</comment>
<dbReference type="STRING" id="224129.A0A1W4WHZ7"/>
<dbReference type="GeneID" id="108733166"/>
<dbReference type="KEGG" id="apln:108733166"/>
<evidence type="ECO:0000256" key="12">
    <source>
        <dbReference type="ARBA" id="ARBA00066509"/>
    </source>
</evidence>
<organism evidence="22 23">
    <name type="scientific">Agrilus planipennis</name>
    <name type="common">Emerald ash borer</name>
    <name type="synonym">Agrilus marcopoli</name>
    <dbReference type="NCBI Taxonomy" id="224129"/>
    <lineage>
        <taxon>Eukaryota</taxon>
        <taxon>Metazoa</taxon>
        <taxon>Ecdysozoa</taxon>
        <taxon>Arthropoda</taxon>
        <taxon>Hexapoda</taxon>
        <taxon>Insecta</taxon>
        <taxon>Pterygota</taxon>
        <taxon>Neoptera</taxon>
        <taxon>Endopterygota</taxon>
        <taxon>Coleoptera</taxon>
        <taxon>Polyphaga</taxon>
        <taxon>Elateriformia</taxon>
        <taxon>Buprestoidea</taxon>
        <taxon>Buprestidae</taxon>
        <taxon>Agrilinae</taxon>
        <taxon>Agrilus</taxon>
    </lineage>
</organism>
<evidence type="ECO:0000256" key="17">
    <source>
        <dbReference type="ARBA" id="ARBA00081344"/>
    </source>
</evidence>
<evidence type="ECO:0000256" key="4">
    <source>
        <dbReference type="ARBA" id="ARBA00022664"/>
    </source>
</evidence>
<evidence type="ECO:0000256" key="2">
    <source>
        <dbReference type="ARBA" id="ARBA00004123"/>
    </source>
</evidence>
<dbReference type="InParanoid" id="A0A1W4WHZ7"/>
<evidence type="ECO:0000256" key="3">
    <source>
        <dbReference type="ARBA" id="ARBA00009375"/>
    </source>
</evidence>
<dbReference type="Gene3D" id="3.30.70.660">
    <property type="entry name" value="Pseudouridine synthase I, catalytic domain, C-terminal subdomain"/>
    <property type="match status" value="1"/>
</dbReference>
<comment type="function">
    <text evidence="10">Pseudouridylate synthase that catalyzes pseudouridylation of tRNAs and mRNAs. Acts on positions 27/28 in the anticodon stem and also positions 34 and 36 in the anticodon of an intron containing tRNA. Also catalyzes pseudouridylation of mRNAs: mediates pseudouridylation of mRNAs with the consensus sequence 5'-UGUAG-3'. Acts as a regulator of pre-mRNA splicing by mediating pseudouridylation of pre-mRNAs at locations associated with alternatively spliced regions. Pseudouridylation of pre-mRNAs near splice sites directly regulates mRNA splicing and mRNA 3'-end processing. Involved in regulation of nuclear receptor activity through pseudouridylation of SRA1 mRNA.</text>
</comment>
<evidence type="ECO:0000313" key="23">
    <source>
        <dbReference type="RefSeq" id="XP_018319728.1"/>
    </source>
</evidence>
<evidence type="ECO:0000256" key="13">
    <source>
        <dbReference type="ARBA" id="ARBA00068582"/>
    </source>
</evidence>